<dbReference type="AlphaFoldDB" id="A0A2H0QVQ0"/>
<evidence type="ECO:0000256" key="1">
    <source>
        <dbReference type="SAM" id="Phobius"/>
    </source>
</evidence>
<organism evidence="3 4">
    <name type="scientific">Candidatus Zambryskibacteria bacterium CG10_big_fil_rev_8_21_14_0_10_42_12</name>
    <dbReference type="NCBI Taxonomy" id="1975115"/>
    <lineage>
        <taxon>Bacteria</taxon>
        <taxon>Candidatus Zambryskiibacteriota</taxon>
    </lineage>
</organism>
<keyword evidence="1" id="KW-0472">Membrane</keyword>
<protein>
    <recommendedName>
        <fullName evidence="2">DUF5671 domain-containing protein</fullName>
    </recommendedName>
</protein>
<keyword evidence="1" id="KW-0812">Transmembrane</keyword>
<feature type="transmembrane region" description="Helical" evidence="1">
    <location>
        <begin position="125"/>
        <end position="147"/>
    </location>
</feature>
<gene>
    <name evidence="3" type="ORF">COV34_02005</name>
</gene>
<sequence length="303" mass="34365">MSNDHSGAKDFFLHLGLIVSLYTSVIALVNLLFRIINIKFPQLDYSYYYSVGSPVSMPVATLIVFFPLFLYFSHLVYRSYEQSAEKKELKVRKWLLYITLFIAGVVFAGDLVTVIYYFLDGRELALGFLLKALTIFLVAGLVFFYYLKDMKDTLCDKARRNWAITATIMVLVAIVLGFIALGSPRTQRMIREDGQTVQTLQSIDSDIRYYVQNTGMLPAGLDDLYQSVYTYGNPNTYTNEGLSYRVVDADSFELCATFNLPSQGISSSTYEDPWFHSEGTSCFTRNVTDTPLKPRAVVEPTSF</sequence>
<proteinExistence type="predicted"/>
<reference evidence="3 4" key="1">
    <citation type="submission" date="2017-09" db="EMBL/GenBank/DDBJ databases">
        <title>Depth-based differentiation of microbial function through sediment-hosted aquifers and enrichment of novel symbionts in the deep terrestrial subsurface.</title>
        <authorList>
            <person name="Probst A.J."/>
            <person name="Ladd B."/>
            <person name="Jarett J.K."/>
            <person name="Geller-Mcgrath D.E."/>
            <person name="Sieber C.M."/>
            <person name="Emerson J.B."/>
            <person name="Anantharaman K."/>
            <person name="Thomas B.C."/>
            <person name="Malmstrom R."/>
            <person name="Stieglmeier M."/>
            <person name="Klingl A."/>
            <person name="Woyke T."/>
            <person name="Ryan C.M."/>
            <person name="Banfield J.F."/>
        </authorList>
    </citation>
    <scope>NUCLEOTIDE SEQUENCE [LARGE SCALE GENOMIC DNA]</scope>
    <source>
        <strain evidence="3">CG10_big_fil_rev_8_21_14_0_10_42_12</strain>
    </source>
</reference>
<name>A0A2H0QVQ0_9BACT</name>
<feature type="transmembrane region" description="Helical" evidence="1">
    <location>
        <begin position="12"/>
        <end position="35"/>
    </location>
</feature>
<dbReference type="EMBL" id="PCXL01000011">
    <property type="protein sequence ID" value="PIR38359.1"/>
    <property type="molecule type" value="Genomic_DNA"/>
</dbReference>
<evidence type="ECO:0000259" key="2">
    <source>
        <dbReference type="Pfam" id="PF18920"/>
    </source>
</evidence>
<evidence type="ECO:0000313" key="4">
    <source>
        <dbReference type="Proteomes" id="UP000231333"/>
    </source>
</evidence>
<dbReference type="InterPro" id="IPR043728">
    <property type="entry name" value="DUF5671"/>
</dbReference>
<feature type="domain" description="DUF5671" evidence="2">
    <location>
        <begin position="10"/>
        <end position="145"/>
    </location>
</feature>
<dbReference type="Proteomes" id="UP000231333">
    <property type="component" value="Unassembled WGS sequence"/>
</dbReference>
<feature type="transmembrane region" description="Helical" evidence="1">
    <location>
        <begin position="94"/>
        <end position="119"/>
    </location>
</feature>
<feature type="transmembrane region" description="Helical" evidence="1">
    <location>
        <begin position="162"/>
        <end position="181"/>
    </location>
</feature>
<feature type="transmembrane region" description="Helical" evidence="1">
    <location>
        <begin position="55"/>
        <end position="73"/>
    </location>
</feature>
<dbReference type="Pfam" id="PF18920">
    <property type="entry name" value="DUF5671"/>
    <property type="match status" value="1"/>
</dbReference>
<accession>A0A2H0QVQ0</accession>
<comment type="caution">
    <text evidence="3">The sequence shown here is derived from an EMBL/GenBank/DDBJ whole genome shotgun (WGS) entry which is preliminary data.</text>
</comment>
<evidence type="ECO:0000313" key="3">
    <source>
        <dbReference type="EMBL" id="PIR38359.1"/>
    </source>
</evidence>
<keyword evidence="1" id="KW-1133">Transmembrane helix</keyword>